<feature type="region of interest" description="Disordered" evidence="1">
    <location>
        <begin position="1"/>
        <end position="31"/>
    </location>
</feature>
<organism evidence="2 3">
    <name type="scientific">Corchorus capsularis</name>
    <name type="common">Jute</name>
    <dbReference type="NCBI Taxonomy" id="210143"/>
    <lineage>
        <taxon>Eukaryota</taxon>
        <taxon>Viridiplantae</taxon>
        <taxon>Streptophyta</taxon>
        <taxon>Embryophyta</taxon>
        <taxon>Tracheophyta</taxon>
        <taxon>Spermatophyta</taxon>
        <taxon>Magnoliopsida</taxon>
        <taxon>eudicotyledons</taxon>
        <taxon>Gunneridae</taxon>
        <taxon>Pentapetalae</taxon>
        <taxon>rosids</taxon>
        <taxon>malvids</taxon>
        <taxon>Malvales</taxon>
        <taxon>Malvaceae</taxon>
        <taxon>Grewioideae</taxon>
        <taxon>Apeibeae</taxon>
        <taxon>Corchorus</taxon>
    </lineage>
</organism>
<dbReference type="EMBL" id="AWWV01008557">
    <property type="protein sequence ID" value="OMO89923.1"/>
    <property type="molecule type" value="Genomic_DNA"/>
</dbReference>
<accession>A0A1R3J514</accession>
<comment type="caution">
    <text evidence="2">The sequence shown here is derived from an EMBL/GenBank/DDBJ whole genome shotgun (WGS) entry which is preliminary data.</text>
</comment>
<proteinExistence type="predicted"/>
<dbReference type="AlphaFoldDB" id="A0A1R3J514"/>
<dbReference type="Gramene" id="OMO89923">
    <property type="protein sequence ID" value="OMO89923"/>
    <property type="gene ID" value="CCACVL1_07564"/>
</dbReference>
<evidence type="ECO:0000313" key="2">
    <source>
        <dbReference type="EMBL" id="OMO89923.1"/>
    </source>
</evidence>
<name>A0A1R3J514_COCAP</name>
<keyword evidence="3" id="KW-1185">Reference proteome</keyword>
<evidence type="ECO:0000313" key="3">
    <source>
        <dbReference type="Proteomes" id="UP000188268"/>
    </source>
</evidence>
<protein>
    <submittedName>
        <fullName evidence="2">Uncharacterized protein</fullName>
    </submittedName>
</protein>
<sequence>MAMEESKKKKVELGKEEAERKSASQIIPPHV</sequence>
<feature type="compositionally biased region" description="Basic and acidic residues" evidence="1">
    <location>
        <begin position="1"/>
        <end position="22"/>
    </location>
</feature>
<reference evidence="2 3" key="1">
    <citation type="submission" date="2013-09" db="EMBL/GenBank/DDBJ databases">
        <title>Corchorus capsularis genome sequencing.</title>
        <authorList>
            <person name="Alam M."/>
            <person name="Haque M.S."/>
            <person name="Islam M.S."/>
            <person name="Emdad E.M."/>
            <person name="Islam M.M."/>
            <person name="Ahmed B."/>
            <person name="Halim A."/>
            <person name="Hossen Q.M.M."/>
            <person name="Hossain M.Z."/>
            <person name="Ahmed R."/>
            <person name="Khan M.M."/>
            <person name="Islam R."/>
            <person name="Rashid M.M."/>
            <person name="Khan S.A."/>
            <person name="Rahman M.S."/>
            <person name="Alam M."/>
        </authorList>
    </citation>
    <scope>NUCLEOTIDE SEQUENCE [LARGE SCALE GENOMIC DNA]</scope>
    <source>
        <strain evidence="3">cv. CVL-1</strain>
        <tissue evidence="2">Whole seedling</tissue>
    </source>
</reference>
<evidence type="ECO:0000256" key="1">
    <source>
        <dbReference type="SAM" id="MobiDB-lite"/>
    </source>
</evidence>
<gene>
    <name evidence="2" type="ORF">CCACVL1_07564</name>
</gene>
<dbReference type="Proteomes" id="UP000188268">
    <property type="component" value="Unassembled WGS sequence"/>
</dbReference>